<evidence type="ECO:0000259" key="2">
    <source>
        <dbReference type="SMART" id="SM00014"/>
    </source>
</evidence>
<comment type="caution">
    <text evidence="3">The sequence shown here is derived from an EMBL/GenBank/DDBJ whole genome shotgun (WGS) entry which is preliminary data.</text>
</comment>
<name>A0ABW6WKP5_9ACTN</name>
<accession>A0ABW6WKP5</accession>
<protein>
    <submittedName>
        <fullName evidence="3">Phosphatase PAP2 family protein</fullName>
    </submittedName>
</protein>
<dbReference type="Proteomes" id="UP001602245">
    <property type="component" value="Unassembled WGS sequence"/>
</dbReference>
<feature type="transmembrane region" description="Helical" evidence="1">
    <location>
        <begin position="135"/>
        <end position="154"/>
    </location>
</feature>
<dbReference type="InterPro" id="IPR036938">
    <property type="entry name" value="PAP2/HPO_sf"/>
</dbReference>
<dbReference type="InterPro" id="IPR000326">
    <property type="entry name" value="PAP2/HPO"/>
</dbReference>
<proteinExistence type="predicted"/>
<dbReference type="SUPFAM" id="SSF48317">
    <property type="entry name" value="Acid phosphatase/Vanadium-dependent haloperoxidase"/>
    <property type="match status" value="1"/>
</dbReference>
<feature type="transmembrane region" description="Helical" evidence="1">
    <location>
        <begin position="161"/>
        <end position="183"/>
    </location>
</feature>
<feature type="transmembrane region" description="Helical" evidence="1">
    <location>
        <begin position="12"/>
        <end position="33"/>
    </location>
</feature>
<dbReference type="PANTHER" id="PTHR14969:SF13">
    <property type="entry name" value="AT30094P"/>
    <property type="match status" value="1"/>
</dbReference>
<keyword evidence="1" id="KW-0812">Transmembrane</keyword>
<feature type="transmembrane region" description="Helical" evidence="1">
    <location>
        <begin position="68"/>
        <end position="87"/>
    </location>
</feature>
<sequence length="221" mass="23806">MVVSAERRVSWWWLVGSSAVAFVLLVVLVLVRFDPLVDFDSRVSRATRSATLAHPLGRAVMSAITATGSTRILGPLAALGCAVLLAFRRWREAFFVAVAMIATVAIRLAVVTLIARPRPTDRLAPVASYSFPSGHSAASAAAALILVVVCRPLLRRRWSRILLYAVAGSWAFAVGLSRVALAVHWPTDVLGAWLFVLIIVPAVGLLLDRLSPGEGLRDHPD</sequence>
<gene>
    <name evidence="3" type="ORF">ACFY35_25215</name>
</gene>
<keyword evidence="1" id="KW-0472">Membrane</keyword>
<dbReference type="Gene3D" id="1.20.144.10">
    <property type="entry name" value="Phosphatidic acid phosphatase type 2/haloperoxidase"/>
    <property type="match status" value="1"/>
</dbReference>
<evidence type="ECO:0000313" key="3">
    <source>
        <dbReference type="EMBL" id="MFF5292756.1"/>
    </source>
</evidence>
<evidence type="ECO:0000256" key="1">
    <source>
        <dbReference type="SAM" id="Phobius"/>
    </source>
</evidence>
<evidence type="ECO:0000313" key="4">
    <source>
        <dbReference type="Proteomes" id="UP001602245"/>
    </source>
</evidence>
<reference evidence="3 4" key="1">
    <citation type="submission" date="2024-10" db="EMBL/GenBank/DDBJ databases">
        <title>The Natural Products Discovery Center: Release of the First 8490 Sequenced Strains for Exploring Actinobacteria Biosynthetic Diversity.</title>
        <authorList>
            <person name="Kalkreuter E."/>
            <person name="Kautsar S.A."/>
            <person name="Yang D."/>
            <person name="Bader C.D."/>
            <person name="Teijaro C.N."/>
            <person name="Fluegel L."/>
            <person name="Davis C.M."/>
            <person name="Simpson J.R."/>
            <person name="Lauterbach L."/>
            <person name="Steele A.D."/>
            <person name="Gui C."/>
            <person name="Meng S."/>
            <person name="Li G."/>
            <person name="Viehrig K."/>
            <person name="Ye F."/>
            <person name="Su P."/>
            <person name="Kiefer A.F."/>
            <person name="Nichols A."/>
            <person name="Cepeda A.J."/>
            <person name="Yan W."/>
            <person name="Fan B."/>
            <person name="Jiang Y."/>
            <person name="Adhikari A."/>
            <person name="Zheng C.-J."/>
            <person name="Schuster L."/>
            <person name="Cowan T.M."/>
            <person name="Smanski M.J."/>
            <person name="Chevrette M.G."/>
            <person name="De Carvalho L.P.S."/>
            <person name="Shen B."/>
        </authorList>
    </citation>
    <scope>NUCLEOTIDE SEQUENCE [LARGE SCALE GENOMIC DNA]</scope>
    <source>
        <strain evidence="3 4">NPDC000087</strain>
    </source>
</reference>
<feature type="transmembrane region" description="Helical" evidence="1">
    <location>
        <begin position="189"/>
        <end position="207"/>
    </location>
</feature>
<keyword evidence="1" id="KW-1133">Transmembrane helix</keyword>
<dbReference type="SMART" id="SM00014">
    <property type="entry name" value="acidPPc"/>
    <property type="match status" value="1"/>
</dbReference>
<dbReference type="EMBL" id="JBIAZU010000004">
    <property type="protein sequence ID" value="MFF5292756.1"/>
    <property type="molecule type" value="Genomic_DNA"/>
</dbReference>
<dbReference type="Pfam" id="PF01569">
    <property type="entry name" value="PAP2"/>
    <property type="match status" value="1"/>
</dbReference>
<keyword evidence="4" id="KW-1185">Reference proteome</keyword>
<dbReference type="CDD" id="cd03392">
    <property type="entry name" value="PAP2_like_2"/>
    <property type="match status" value="1"/>
</dbReference>
<dbReference type="RefSeq" id="WP_051115461.1">
    <property type="nucleotide sequence ID" value="NZ_JBIAZU010000004.1"/>
</dbReference>
<feature type="transmembrane region" description="Helical" evidence="1">
    <location>
        <begin position="94"/>
        <end position="115"/>
    </location>
</feature>
<dbReference type="PANTHER" id="PTHR14969">
    <property type="entry name" value="SPHINGOSINE-1-PHOSPHATE PHOSPHOHYDROLASE"/>
    <property type="match status" value="1"/>
</dbReference>
<feature type="domain" description="Phosphatidic acid phosphatase type 2/haloperoxidase" evidence="2">
    <location>
        <begin position="96"/>
        <end position="203"/>
    </location>
</feature>
<organism evidence="3 4">
    <name type="scientific">Paractinoplanes globisporus</name>
    <dbReference type="NCBI Taxonomy" id="113565"/>
    <lineage>
        <taxon>Bacteria</taxon>
        <taxon>Bacillati</taxon>
        <taxon>Actinomycetota</taxon>
        <taxon>Actinomycetes</taxon>
        <taxon>Micromonosporales</taxon>
        <taxon>Micromonosporaceae</taxon>
        <taxon>Paractinoplanes</taxon>
    </lineage>
</organism>